<proteinExistence type="predicted"/>
<dbReference type="OrthoDB" id="1166374at2759"/>
<sequence length="336" mass="37793">MEKIKLKRLSVRFRPKSTSVRRGLSFSSKRGKCFPRIGTHSSREETGIGEIVVSVETDIQLSNSRNFRIAEMQVYQDIGDMDVCCPKCGAMVWGGETVGKNSDLNSTVVSLCCMKGKIIVPYMIEPPSLIRNLFSGVDSRSVNFVSNLRCYNNMFSFTSFGGRVESRGNDGRGPPNFVISGQNYHRIGSLIPKEGDKPKFAQMYIYDTENEVQNRLSHFSDESPRNQLDASLVEDLVKVMDDYNVLAETYNIPQISEVAALIVGDFDGAEDGRDIVVRKCDGRLRRIHETHAKYIPLQYPLLFPYGEDQYDEKLRRNQLACSSSLKKRASLPAICG</sequence>
<accession>A0A2Z6MIV0</accession>
<organism evidence="1 2">
    <name type="scientific">Trifolium subterraneum</name>
    <name type="common">Subterranean clover</name>
    <dbReference type="NCBI Taxonomy" id="3900"/>
    <lineage>
        <taxon>Eukaryota</taxon>
        <taxon>Viridiplantae</taxon>
        <taxon>Streptophyta</taxon>
        <taxon>Embryophyta</taxon>
        <taxon>Tracheophyta</taxon>
        <taxon>Spermatophyta</taxon>
        <taxon>Magnoliopsida</taxon>
        <taxon>eudicotyledons</taxon>
        <taxon>Gunneridae</taxon>
        <taxon>Pentapetalae</taxon>
        <taxon>rosids</taxon>
        <taxon>fabids</taxon>
        <taxon>Fabales</taxon>
        <taxon>Fabaceae</taxon>
        <taxon>Papilionoideae</taxon>
        <taxon>50 kb inversion clade</taxon>
        <taxon>NPAAA clade</taxon>
        <taxon>Hologalegina</taxon>
        <taxon>IRL clade</taxon>
        <taxon>Trifolieae</taxon>
        <taxon>Trifolium</taxon>
    </lineage>
</organism>
<evidence type="ECO:0000313" key="2">
    <source>
        <dbReference type="Proteomes" id="UP000242715"/>
    </source>
</evidence>
<gene>
    <name evidence="1" type="ORF">TSUD_281530</name>
</gene>
<evidence type="ECO:0008006" key="3">
    <source>
        <dbReference type="Google" id="ProtNLM"/>
    </source>
</evidence>
<protein>
    <recommendedName>
        <fullName evidence="3">Helitron helicase-like domain-containing protein</fullName>
    </recommendedName>
</protein>
<dbReference type="AlphaFoldDB" id="A0A2Z6MIV0"/>
<dbReference type="EMBL" id="DF973266">
    <property type="protein sequence ID" value="GAU23260.1"/>
    <property type="molecule type" value="Genomic_DNA"/>
</dbReference>
<dbReference type="Proteomes" id="UP000242715">
    <property type="component" value="Unassembled WGS sequence"/>
</dbReference>
<keyword evidence="2" id="KW-1185">Reference proteome</keyword>
<reference evidence="2" key="1">
    <citation type="journal article" date="2017" name="Front. Plant Sci.">
        <title>Climate Clever Clovers: New Paradigm to Reduce the Environmental Footprint of Ruminants by Breeding Low Methanogenic Forages Utilizing Haplotype Variation.</title>
        <authorList>
            <person name="Kaur P."/>
            <person name="Appels R."/>
            <person name="Bayer P.E."/>
            <person name="Keeble-Gagnere G."/>
            <person name="Wang J."/>
            <person name="Hirakawa H."/>
            <person name="Shirasawa K."/>
            <person name="Vercoe P."/>
            <person name="Stefanova K."/>
            <person name="Durmic Z."/>
            <person name="Nichols P."/>
            <person name="Revell C."/>
            <person name="Isobe S.N."/>
            <person name="Edwards D."/>
            <person name="Erskine W."/>
        </authorList>
    </citation>
    <scope>NUCLEOTIDE SEQUENCE [LARGE SCALE GENOMIC DNA]</scope>
    <source>
        <strain evidence="2">cv. Daliak</strain>
    </source>
</reference>
<dbReference type="PANTHER" id="PTHR45786:SF74">
    <property type="entry name" value="ATP-DEPENDENT DNA HELICASE"/>
    <property type="match status" value="1"/>
</dbReference>
<dbReference type="PANTHER" id="PTHR45786">
    <property type="entry name" value="DNA BINDING PROTEIN-LIKE"/>
    <property type="match status" value="1"/>
</dbReference>
<evidence type="ECO:0000313" key="1">
    <source>
        <dbReference type="EMBL" id="GAU23260.1"/>
    </source>
</evidence>
<name>A0A2Z6MIV0_TRISU</name>